<dbReference type="SUPFAM" id="SSF103190">
    <property type="entry name" value="Sensory domain-like"/>
    <property type="match status" value="1"/>
</dbReference>
<dbReference type="SMART" id="SM00304">
    <property type="entry name" value="HAMP"/>
    <property type="match status" value="1"/>
</dbReference>
<dbReference type="Gene3D" id="6.10.340.10">
    <property type="match status" value="1"/>
</dbReference>
<evidence type="ECO:0000256" key="4">
    <source>
        <dbReference type="SAM" id="Coils"/>
    </source>
</evidence>
<feature type="transmembrane region" description="Helical" evidence="5">
    <location>
        <begin position="217"/>
        <end position="237"/>
    </location>
</feature>
<proteinExistence type="inferred from homology"/>
<reference evidence="9" key="1">
    <citation type="submission" date="2015-07" db="EMBL/GenBank/DDBJ databases">
        <title>Complete Genome of Thermincola ferriacetica strain Z-0001T.</title>
        <authorList>
            <person name="Lusk B."/>
            <person name="Badalamenti J.P."/>
            <person name="Parameswaran P."/>
            <person name="Bond D.R."/>
            <person name="Torres C.I."/>
        </authorList>
    </citation>
    <scope>NUCLEOTIDE SEQUENCE [LARGE SCALE GENOMIC DNA]</scope>
    <source>
        <strain evidence="9">Z-0001</strain>
    </source>
</reference>
<dbReference type="CDD" id="cd11386">
    <property type="entry name" value="MCP_signal"/>
    <property type="match status" value="1"/>
</dbReference>
<organism evidence="8 9">
    <name type="scientific">Thermincola ferriacetica</name>
    <dbReference type="NCBI Taxonomy" id="281456"/>
    <lineage>
        <taxon>Bacteria</taxon>
        <taxon>Bacillati</taxon>
        <taxon>Bacillota</taxon>
        <taxon>Clostridia</taxon>
        <taxon>Eubacteriales</taxon>
        <taxon>Thermincolaceae</taxon>
        <taxon>Thermincola</taxon>
    </lineage>
</organism>
<dbReference type="InterPro" id="IPR003660">
    <property type="entry name" value="HAMP_dom"/>
</dbReference>
<evidence type="ECO:0000256" key="5">
    <source>
        <dbReference type="SAM" id="Phobius"/>
    </source>
</evidence>
<dbReference type="GO" id="GO:0007165">
    <property type="term" value="P:signal transduction"/>
    <property type="evidence" value="ECO:0007669"/>
    <property type="project" value="UniProtKB-KW"/>
</dbReference>
<keyword evidence="4" id="KW-0175">Coiled coil</keyword>
<dbReference type="RefSeq" id="WP_052218321.1">
    <property type="nucleotide sequence ID" value="NZ_LGTE01000015.1"/>
</dbReference>
<sequence length="652" mass="70084">MVKLTKSLTFKLSFTLFITLLVVMIFYSAYSVNKVHHMVEAAIEAQGFALARAGAAALEQVMENDIRNGVITEEALFDRNYTLLQDAAEAKDRKYRSAFDAYTDSHWSTIIKGIANSDKNVLFAVPAAKADDPAKTGYIPTHNNPDRAKRIFNDPVGAKAAATQTPLKQDYLRDTGEKVWDISYPITVNGKHWGAFRVGLSLTEIDKAVTAAIIRTVIEMLLMLIGITAVLTGVSYYQINRPLKRIMVATANLASGQGDLTQRLPEESEDELGRVSRFINRFLAQIHTMVSSMADAVNRVTAASHKLVQGSNEAALATQQVGAAINDVAKGNTAQIRHIQETADIIRELTQAIGQIAAGASDQANNVTKTALTMEQMAGLIQEVANGTQILSRSAEDTSKAAQKGAKAVEEAIAGMEKLRQTVFQSAGSIKQLGERSQQIGEIIQVIDDIAEQTNLLALNAAIEAARAGEHGKGFAVVADEVRKLAERSSKATKEIADLITNIQKETDNAVEAMNQGTAEAEEGSRLAADAGQALSEILHSVGETTEQIQKIFALAQDISERSENVVQAVNAVAAITEENSAATQEMSAGSDQVMTAIENVSAIAEESAASAEEVSVSSEQMSATVEEMATLSKELEELAGRLAEMTNQFKI</sequence>
<dbReference type="InterPro" id="IPR029151">
    <property type="entry name" value="Sensor-like_sf"/>
</dbReference>
<evidence type="ECO:0000259" key="7">
    <source>
        <dbReference type="PROSITE" id="PS50885"/>
    </source>
</evidence>
<evidence type="ECO:0000313" key="8">
    <source>
        <dbReference type="EMBL" id="KNZ69202.1"/>
    </source>
</evidence>
<feature type="domain" description="HAMP" evidence="7">
    <location>
        <begin position="237"/>
        <end position="291"/>
    </location>
</feature>
<dbReference type="CDD" id="cd06225">
    <property type="entry name" value="HAMP"/>
    <property type="match status" value="1"/>
</dbReference>
<gene>
    <name evidence="8" type="ORF">Tfer_2148</name>
</gene>
<keyword evidence="9" id="KW-1185">Reference proteome</keyword>
<comment type="caution">
    <text evidence="8">The sequence shown here is derived from an EMBL/GenBank/DDBJ whole genome shotgun (WGS) entry which is preliminary data.</text>
</comment>
<dbReference type="EMBL" id="LGTE01000015">
    <property type="protein sequence ID" value="KNZ69202.1"/>
    <property type="molecule type" value="Genomic_DNA"/>
</dbReference>
<name>A0A0L6W0U4_9FIRM</name>
<comment type="similarity">
    <text evidence="2">Belongs to the methyl-accepting chemotaxis (MCP) protein family.</text>
</comment>
<dbReference type="Pfam" id="PF00672">
    <property type="entry name" value="HAMP"/>
    <property type="match status" value="1"/>
</dbReference>
<dbReference type="Proteomes" id="UP000037175">
    <property type="component" value="Unassembled WGS sequence"/>
</dbReference>
<dbReference type="PANTHER" id="PTHR32089">
    <property type="entry name" value="METHYL-ACCEPTING CHEMOTAXIS PROTEIN MCPB"/>
    <property type="match status" value="1"/>
</dbReference>
<evidence type="ECO:0000256" key="3">
    <source>
        <dbReference type="PROSITE-ProRule" id="PRU00284"/>
    </source>
</evidence>
<dbReference type="PANTHER" id="PTHR32089:SF112">
    <property type="entry name" value="LYSOZYME-LIKE PROTEIN-RELATED"/>
    <property type="match status" value="1"/>
</dbReference>
<dbReference type="AlphaFoldDB" id="A0A0L6W0U4"/>
<dbReference type="PROSITE" id="PS50885">
    <property type="entry name" value="HAMP"/>
    <property type="match status" value="1"/>
</dbReference>
<feature type="domain" description="Methyl-accepting transducer" evidence="6">
    <location>
        <begin position="338"/>
        <end position="588"/>
    </location>
</feature>
<keyword evidence="5" id="KW-0812">Transmembrane</keyword>
<dbReference type="Pfam" id="PF00015">
    <property type="entry name" value="MCPsignal"/>
    <property type="match status" value="1"/>
</dbReference>
<protein>
    <submittedName>
        <fullName evidence="8">Methyl-accepting chemotaxis sensory transducer</fullName>
    </submittedName>
</protein>
<dbReference type="SMART" id="SM00283">
    <property type="entry name" value="MA"/>
    <property type="match status" value="1"/>
</dbReference>
<keyword evidence="5" id="KW-0472">Membrane</keyword>
<dbReference type="InterPro" id="IPR004089">
    <property type="entry name" value="MCPsignal_dom"/>
</dbReference>
<evidence type="ECO:0000313" key="9">
    <source>
        <dbReference type="Proteomes" id="UP000037175"/>
    </source>
</evidence>
<keyword evidence="5" id="KW-1133">Transmembrane helix</keyword>
<dbReference type="GO" id="GO:0016020">
    <property type="term" value="C:membrane"/>
    <property type="evidence" value="ECO:0007669"/>
    <property type="project" value="InterPro"/>
</dbReference>
<feature type="transmembrane region" description="Helical" evidence="5">
    <location>
        <begin position="12"/>
        <end position="30"/>
    </location>
</feature>
<keyword evidence="1 3" id="KW-0807">Transducer</keyword>
<dbReference type="PATRIC" id="fig|281456.6.peg.2261"/>
<accession>A0A0L6W0U4</accession>
<evidence type="ECO:0000259" key="6">
    <source>
        <dbReference type="PROSITE" id="PS50111"/>
    </source>
</evidence>
<dbReference type="PROSITE" id="PS50111">
    <property type="entry name" value="CHEMOTAXIS_TRANSDUC_2"/>
    <property type="match status" value="1"/>
</dbReference>
<dbReference type="SUPFAM" id="SSF58104">
    <property type="entry name" value="Methyl-accepting chemotaxis protein (MCP) signaling domain"/>
    <property type="match status" value="2"/>
</dbReference>
<feature type="coiled-coil region" evidence="4">
    <location>
        <begin position="622"/>
        <end position="649"/>
    </location>
</feature>
<dbReference type="Gene3D" id="1.10.287.950">
    <property type="entry name" value="Methyl-accepting chemotaxis protein"/>
    <property type="match status" value="2"/>
</dbReference>
<evidence type="ECO:0000256" key="1">
    <source>
        <dbReference type="ARBA" id="ARBA00023224"/>
    </source>
</evidence>
<evidence type="ECO:0000256" key="2">
    <source>
        <dbReference type="ARBA" id="ARBA00029447"/>
    </source>
</evidence>